<feature type="coiled-coil region" evidence="1">
    <location>
        <begin position="628"/>
        <end position="705"/>
    </location>
</feature>
<sequence>MLIKRVSIEQFGKLKKQTFEFQDGINVIQGDNEAGKSTLQTYILSMFYGARTSRKFNLDIRRKYVPYHENHSFGTMEITLENQNLLVERKISGKRKEDLFRIYDRDTFEQAPYSENLGKDLLDVELEEFIKTLYISQNGTKFLNEKDEGLSTKLTNLLESGDEEVSFTKAMITLDKEMKLIKGGRKNGKLDRIYQELSKLHLNLEQSKSMQKRISEMHSVLTELEEEEAEIQKKKEEIRILKDRIHLYEVKNEFLRIRRNLQELKAIKKQKSTSFSLPEDEELKEIREKERKLRDLTEDLMLLEDELKGLKRRKIEVDLRLEPFSGYEEIGREAILTMVRLQGEELLLEEKLKYFRTDSTLNRNLLERREELSSLLKHYEKHLNGLKSRKPFLMIASFAILLTAFVVQALTDNHWAAAGIGGGSLMFFLLRGFLEKKRIAYHLRQVDSIEDAIRSMSAELQMNPDEVIRSKRIIDKMPRDKERLQLVRRQEEVELYKNRVFQLTNAKTVEDLLKGEEEYRHLLDEEKEIGKEILKTEKEILTRSERKENLFAAYKAHITEIGFREEEHDPYSFPDLLDLEIMRLQDLSNKESGLNYALKGLIGDREEQEVEQELDAMESLGITEDLDLKVLEARERDLSDRLEKIQEKSSELRLVMKEMNFMEPLQIEDAILSLQEEEKMLKRRYEVLELTRSLMKDSYEKLRKEFTGKLNEKVTAIYREITGKERTVKVSEMFSMNYQESGMLWEDTFLSHGSMEQLYLSLRIAMADLIYAGRKVPLILDEAFSSYDEERLHKTLHYLMKCTDRFQIFIFTCHKREVEMLKENAHIHIIQ</sequence>
<evidence type="ECO:0000313" key="4">
    <source>
        <dbReference type="EMBL" id="MBO1265756.1"/>
    </source>
</evidence>
<feature type="coiled-coil region" evidence="1">
    <location>
        <begin position="279"/>
        <end position="320"/>
    </location>
</feature>
<keyword evidence="1" id="KW-0175">Coiled coil</keyword>
<feature type="domain" description="RecF/RecN/SMC N-terminal" evidence="3">
    <location>
        <begin position="3"/>
        <end position="826"/>
    </location>
</feature>
<dbReference type="PANTHER" id="PTHR41259">
    <property type="entry name" value="DOUBLE-STRAND BREAK REPAIR RAD50 ATPASE, PUTATIVE-RELATED"/>
    <property type="match status" value="1"/>
</dbReference>
<feature type="transmembrane region" description="Helical" evidence="2">
    <location>
        <begin position="415"/>
        <end position="434"/>
    </location>
</feature>
<organism evidence="4 5">
    <name type="scientific">Proteiniclasticum aestuarii</name>
    <dbReference type="NCBI Taxonomy" id="2817862"/>
    <lineage>
        <taxon>Bacteria</taxon>
        <taxon>Bacillati</taxon>
        <taxon>Bacillota</taxon>
        <taxon>Clostridia</taxon>
        <taxon>Eubacteriales</taxon>
        <taxon>Clostridiaceae</taxon>
        <taxon>Proteiniclasticum</taxon>
    </lineage>
</organism>
<dbReference type="InterPro" id="IPR003395">
    <property type="entry name" value="RecF/RecN/SMC_N"/>
</dbReference>
<dbReference type="Pfam" id="PF02463">
    <property type="entry name" value="SMC_N"/>
    <property type="match status" value="1"/>
</dbReference>
<name>A0A939KK60_9CLOT</name>
<dbReference type="InterPro" id="IPR027417">
    <property type="entry name" value="P-loop_NTPase"/>
</dbReference>
<accession>A0A939KK60</accession>
<evidence type="ECO:0000256" key="1">
    <source>
        <dbReference type="SAM" id="Coils"/>
    </source>
</evidence>
<comment type="caution">
    <text evidence="4">The sequence shown here is derived from an EMBL/GenBank/DDBJ whole genome shotgun (WGS) entry which is preliminary data.</text>
</comment>
<feature type="transmembrane region" description="Helical" evidence="2">
    <location>
        <begin position="391"/>
        <end position="409"/>
    </location>
</feature>
<gene>
    <name evidence="4" type="ORF">J3A84_12020</name>
</gene>
<dbReference type="RefSeq" id="WP_207600278.1">
    <property type="nucleotide sequence ID" value="NZ_JAFNJU010000009.1"/>
</dbReference>
<reference evidence="4" key="1">
    <citation type="submission" date="2021-03" db="EMBL/GenBank/DDBJ databases">
        <title>Proteiniclasticum marinus sp. nov., isolated from tidal flat sediment.</title>
        <authorList>
            <person name="Namirimu T."/>
            <person name="Yang J.-A."/>
            <person name="Yang S.-H."/>
            <person name="Kim Y.-J."/>
            <person name="Kwon K.K."/>
        </authorList>
    </citation>
    <scope>NUCLEOTIDE SEQUENCE</scope>
    <source>
        <strain evidence="4">SCR006</strain>
    </source>
</reference>
<evidence type="ECO:0000313" key="5">
    <source>
        <dbReference type="Proteomes" id="UP000664218"/>
    </source>
</evidence>
<protein>
    <submittedName>
        <fullName evidence="4">AAA family ATPase</fullName>
    </submittedName>
</protein>
<evidence type="ECO:0000259" key="3">
    <source>
        <dbReference type="Pfam" id="PF02463"/>
    </source>
</evidence>
<dbReference type="EMBL" id="JAFNJU010000009">
    <property type="protein sequence ID" value="MBO1265756.1"/>
    <property type="molecule type" value="Genomic_DNA"/>
</dbReference>
<dbReference type="Gene3D" id="3.40.50.300">
    <property type="entry name" value="P-loop containing nucleotide triphosphate hydrolases"/>
    <property type="match status" value="2"/>
</dbReference>
<dbReference type="PANTHER" id="PTHR41259:SF1">
    <property type="entry name" value="DOUBLE-STRAND BREAK REPAIR RAD50 ATPASE, PUTATIVE-RELATED"/>
    <property type="match status" value="1"/>
</dbReference>
<keyword evidence="2" id="KW-0472">Membrane</keyword>
<feature type="coiled-coil region" evidence="1">
    <location>
        <begin position="207"/>
        <end position="251"/>
    </location>
</feature>
<dbReference type="SUPFAM" id="SSF52540">
    <property type="entry name" value="P-loop containing nucleoside triphosphate hydrolases"/>
    <property type="match status" value="1"/>
</dbReference>
<keyword evidence="2" id="KW-0812">Transmembrane</keyword>
<dbReference type="Proteomes" id="UP000664218">
    <property type="component" value="Unassembled WGS sequence"/>
</dbReference>
<keyword evidence="2" id="KW-1133">Transmembrane helix</keyword>
<proteinExistence type="predicted"/>
<dbReference type="AlphaFoldDB" id="A0A939KK60"/>
<keyword evidence="5" id="KW-1185">Reference proteome</keyword>
<evidence type="ECO:0000256" key="2">
    <source>
        <dbReference type="SAM" id="Phobius"/>
    </source>
</evidence>
<feature type="coiled-coil region" evidence="1">
    <location>
        <begin position="362"/>
        <end position="389"/>
    </location>
</feature>